<gene>
    <name evidence="2" type="ORF">DPMN_175321</name>
</gene>
<protein>
    <submittedName>
        <fullName evidence="2">Uncharacterized protein</fullName>
    </submittedName>
</protein>
<name>A0A9D4E7N1_DREPO</name>
<reference evidence="2" key="1">
    <citation type="journal article" date="2019" name="bioRxiv">
        <title>The Genome of the Zebra Mussel, Dreissena polymorpha: A Resource for Invasive Species Research.</title>
        <authorList>
            <person name="McCartney M.A."/>
            <person name="Auch B."/>
            <person name="Kono T."/>
            <person name="Mallez S."/>
            <person name="Zhang Y."/>
            <person name="Obille A."/>
            <person name="Becker A."/>
            <person name="Abrahante J.E."/>
            <person name="Garbe J."/>
            <person name="Badalamenti J.P."/>
            <person name="Herman A."/>
            <person name="Mangelson H."/>
            <person name="Liachko I."/>
            <person name="Sullivan S."/>
            <person name="Sone E.D."/>
            <person name="Koren S."/>
            <person name="Silverstein K.A.T."/>
            <person name="Beckman K.B."/>
            <person name="Gohl D.M."/>
        </authorList>
    </citation>
    <scope>NUCLEOTIDE SEQUENCE</scope>
    <source>
        <strain evidence="2">Duluth1</strain>
        <tissue evidence="2">Whole animal</tissue>
    </source>
</reference>
<dbReference type="EMBL" id="JAIWYP010000009">
    <property type="protein sequence ID" value="KAH3773950.1"/>
    <property type="molecule type" value="Genomic_DNA"/>
</dbReference>
<dbReference type="AlphaFoldDB" id="A0A9D4E7N1"/>
<evidence type="ECO:0000256" key="1">
    <source>
        <dbReference type="SAM" id="SignalP"/>
    </source>
</evidence>
<keyword evidence="3" id="KW-1185">Reference proteome</keyword>
<sequence>MLLLLLLVMMIMMIVVTLNEMIIENDARDDDDNDDDEIDDDCGEDKLQLFNKYLNCVDDDEDMTIKQKDFFFNKQETVGDR</sequence>
<dbReference type="Proteomes" id="UP000828390">
    <property type="component" value="Unassembled WGS sequence"/>
</dbReference>
<feature type="signal peptide" evidence="1">
    <location>
        <begin position="1"/>
        <end position="17"/>
    </location>
</feature>
<comment type="caution">
    <text evidence="2">The sequence shown here is derived from an EMBL/GenBank/DDBJ whole genome shotgun (WGS) entry which is preliminary data.</text>
</comment>
<keyword evidence="1" id="KW-0732">Signal</keyword>
<proteinExistence type="predicted"/>
<evidence type="ECO:0000313" key="3">
    <source>
        <dbReference type="Proteomes" id="UP000828390"/>
    </source>
</evidence>
<organism evidence="2 3">
    <name type="scientific">Dreissena polymorpha</name>
    <name type="common">Zebra mussel</name>
    <name type="synonym">Mytilus polymorpha</name>
    <dbReference type="NCBI Taxonomy" id="45954"/>
    <lineage>
        <taxon>Eukaryota</taxon>
        <taxon>Metazoa</taxon>
        <taxon>Spiralia</taxon>
        <taxon>Lophotrochozoa</taxon>
        <taxon>Mollusca</taxon>
        <taxon>Bivalvia</taxon>
        <taxon>Autobranchia</taxon>
        <taxon>Heteroconchia</taxon>
        <taxon>Euheterodonta</taxon>
        <taxon>Imparidentia</taxon>
        <taxon>Neoheterodontei</taxon>
        <taxon>Myida</taxon>
        <taxon>Dreissenoidea</taxon>
        <taxon>Dreissenidae</taxon>
        <taxon>Dreissena</taxon>
    </lineage>
</organism>
<feature type="chain" id="PRO_5038629452" evidence="1">
    <location>
        <begin position="18"/>
        <end position="81"/>
    </location>
</feature>
<reference evidence="2" key="2">
    <citation type="submission" date="2020-11" db="EMBL/GenBank/DDBJ databases">
        <authorList>
            <person name="McCartney M.A."/>
            <person name="Auch B."/>
            <person name="Kono T."/>
            <person name="Mallez S."/>
            <person name="Becker A."/>
            <person name="Gohl D.M."/>
            <person name="Silverstein K.A.T."/>
            <person name="Koren S."/>
            <person name="Bechman K.B."/>
            <person name="Herman A."/>
            <person name="Abrahante J.E."/>
            <person name="Garbe J."/>
        </authorList>
    </citation>
    <scope>NUCLEOTIDE SEQUENCE</scope>
    <source>
        <strain evidence="2">Duluth1</strain>
        <tissue evidence="2">Whole animal</tissue>
    </source>
</reference>
<accession>A0A9D4E7N1</accession>
<evidence type="ECO:0000313" key="2">
    <source>
        <dbReference type="EMBL" id="KAH3773950.1"/>
    </source>
</evidence>